<dbReference type="InterPro" id="IPR001764">
    <property type="entry name" value="Glyco_hydro_3_N"/>
</dbReference>
<keyword evidence="1 3" id="KW-0378">Hydrolase</keyword>
<name>A0ABD3E3J6_9LAMI</name>
<dbReference type="PANTHER" id="PTHR42721:SF14">
    <property type="entry name" value="BETA-D-XYLOSIDASE 4-RELATED"/>
    <property type="match status" value="1"/>
</dbReference>
<reference evidence="4" key="1">
    <citation type="journal article" date="2024" name="IScience">
        <title>Strigolactones Initiate the Formation of Haustorium-like Structures in Castilleja.</title>
        <authorList>
            <person name="Buerger M."/>
            <person name="Peterson D."/>
            <person name="Chory J."/>
        </authorList>
    </citation>
    <scope>NUCLEOTIDE SEQUENCE [LARGE SCALE GENOMIC DNA]</scope>
</reference>
<sequence length="129" mass="14609">MKSNGGWCRDERSSKVLPMYKVCNRPTDDDGNKDMLRVAACCKYYTAYYVDNWKGIQRYSFNALVSQQDLDDTFQPPFKSCVVDGNVASVMCSYNQVNRKATCGNPDLLSRVIRGQWKLNGTLDEAPDS</sequence>
<dbReference type="EMBL" id="JAVIJP010000007">
    <property type="protein sequence ID" value="KAL3648602.1"/>
    <property type="molecule type" value="Genomic_DNA"/>
</dbReference>
<dbReference type="InterPro" id="IPR017853">
    <property type="entry name" value="GH"/>
</dbReference>
<comment type="caution">
    <text evidence="3">The sequence shown here is derived from an EMBL/GenBank/DDBJ whole genome shotgun (WGS) entry which is preliminary data.</text>
</comment>
<evidence type="ECO:0000259" key="2">
    <source>
        <dbReference type="Pfam" id="PF00933"/>
    </source>
</evidence>
<accession>A0ABD3E3J6</accession>
<dbReference type="GO" id="GO:0009044">
    <property type="term" value="F:xylan 1,4-beta-xylosidase activity"/>
    <property type="evidence" value="ECO:0007669"/>
    <property type="project" value="UniProtKB-EC"/>
</dbReference>
<dbReference type="SUPFAM" id="SSF51445">
    <property type="entry name" value="(Trans)glycosidases"/>
    <property type="match status" value="1"/>
</dbReference>
<dbReference type="InterPro" id="IPR044993">
    <property type="entry name" value="BXL"/>
</dbReference>
<dbReference type="AlphaFoldDB" id="A0ABD3E3J6"/>
<organism evidence="3 4">
    <name type="scientific">Castilleja foliolosa</name>
    <dbReference type="NCBI Taxonomy" id="1961234"/>
    <lineage>
        <taxon>Eukaryota</taxon>
        <taxon>Viridiplantae</taxon>
        <taxon>Streptophyta</taxon>
        <taxon>Embryophyta</taxon>
        <taxon>Tracheophyta</taxon>
        <taxon>Spermatophyta</taxon>
        <taxon>Magnoliopsida</taxon>
        <taxon>eudicotyledons</taxon>
        <taxon>Gunneridae</taxon>
        <taxon>Pentapetalae</taxon>
        <taxon>asterids</taxon>
        <taxon>lamiids</taxon>
        <taxon>Lamiales</taxon>
        <taxon>Orobanchaceae</taxon>
        <taxon>Pedicularideae</taxon>
        <taxon>Castillejinae</taxon>
        <taxon>Castilleja</taxon>
    </lineage>
</organism>
<protein>
    <submittedName>
        <fullName evidence="3">Endo-1,4-beta-xylanase 4</fullName>
        <ecNumber evidence="3">3.2.1.37</ecNumber>
    </submittedName>
</protein>
<dbReference type="Proteomes" id="UP001632038">
    <property type="component" value="Unassembled WGS sequence"/>
</dbReference>
<feature type="domain" description="Glycoside hydrolase family 3 N-terminal" evidence="2">
    <location>
        <begin position="65"/>
        <end position="122"/>
    </location>
</feature>
<keyword evidence="3" id="KW-0326">Glycosidase</keyword>
<dbReference type="InterPro" id="IPR036962">
    <property type="entry name" value="Glyco_hydro_3_N_sf"/>
</dbReference>
<dbReference type="Gene3D" id="3.20.20.300">
    <property type="entry name" value="Glycoside hydrolase, family 3, N-terminal domain"/>
    <property type="match status" value="1"/>
</dbReference>
<evidence type="ECO:0000256" key="1">
    <source>
        <dbReference type="ARBA" id="ARBA00022801"/>
    </source>
</evidence>
<evidence type="ECO:0000313" key="4">
    <source>
        <dbReference type="Proteomes" id="UP001632038"/>
    </source>
</evidence>
<proteinExistence type="predicted"/>
<gene>
    <name evidence="3" type="primary">XYL4</name>
    <name evidence="3" type="ORF">CASFOL_005005</name>
</gene>
<dbReference type="PANTHER" id="PTHR42721">
    <property type="entry name" value="SUGAR HYDROLASE-RELATED"/>
    <property type="match status" value="1"/>
</dbReference>
<dbReference type="Pfam" id="PF00933">
    <property type="entry name" value="Glyco_hydro_3"/>
    <property type="match status" value="1"/>
</dbReference>
<keyword evidence="4" id="KW-1185">Reference proteome</keyword>
<dbReference type="EC" id="3.2.1.37" evidence="3"/>
<evidence type="ECO:0000313" key="3">
    <source>
        <dbReference type="EMBL" id="KAL3648602.1"/>
    </source>
</evidence>